<evidence type="ECO:0000313" key="2">
    <source>
        <dbReference type="EMBL" id="QNP54542.1"/>
    </source>
</evidence>
<dbReference type="RefSeq" id="WP_187734701.1">
    <property type="nucleotide sequence ID" value="NZ_CP060788.1"/>
</dbReference>
<feature type="region of interest" description="Disordered" evidence="1">
    <location>
        <begin position="190"/>
        <end position="210"/>
    </location>
</feature>
<protein>
    <submittedName>
        <fullName evidence="2">Uncharacterized protein</fullName>
    </submittedName>
</protein>
<keyword evidence="3" id="KW-1185">Reference proteome</keyword>
<name>A0A7H0H1X6_9BACT</name>
<proteinExistence type="predicted"/>
<dbReference type="AlphaFoldDB" id="A0A7H0H1X6"/>
<keyword evidence="2" id="KW-0614">Plasmid</keyword>
<dbReference type="KEGG" id="hqi:H9L05_22605"/>
<dbReference type="Proteomes" id="UP000516093">
    <property type="component" value="Plasmid p_unnamed4"/>
</dbReference>
<reference evidence="2 3" key="1">
    <citation type="submission" date="2020-08" db="EMBL/GenBank/DDBJ databases">
        <title>Genome sequence of Hymenobacter qilianensis JCM 19763T.</title>
        <authorList>
            <person name="Hyun D.-W."/>
            <person name="Bae J.-W."/>
        </authorList>
    </citation>
    <scope>NUCLEOTIDE SEQUENCE [LARGE SCALE GENOMIC DNA]</scope>
    <source>
        <strain evidence="2 3">JCM 19763</strain>
        <plasmid evidence="2 3">p_unnamed4</plasmid>
    </source>
</reference>
<accession>A0A7H0H1X6</accession>
<dbReference type="EMBL" id="CP060788">
    <property type="protein sequence ID" value="QNP54542.1"/>
    <property type="molecule type" value="Genomic_DNA"/>
</dbReference>
<evidence type="ECO:0000313" key="3">
    <source>
        <dbReference type="Proteomes" id="UP000516093"/>
    </source>
</evidence>
<evidence type="ECO:0000256" key="1">
    <source>
        <dbReference type="SAM" id="MobiDB-lite"/>
    </source>
</evidence>
<sequence>MLRLLPPDLDLDRHLAAHPPTFSRFHSDELVHLLHLVSAIPATNRKMAEKLDLQLGYVHLSSTRLREWLPNYHEYLQYAVDTNLLETDNHFVVPRDGDVGKCRGYRFAARFRKGWDVPLVDGPSCRIVWLKDAAVMRRLNRVRLKQSKLTKQIRQDYSHLLEWLDPKTTPLRIRQEEALRFIAQERDRVRRDPSLRKPKRKPGPNGEVVFKDPEEQYDQRFTSVAKLVERDLNTVLDAKVGRLHTTLTNMSGKLRPFVYAEGYGQLVAIDLKNSQPFLANLLLNPSFYSPFTKGRKGGRVPLTLQKEGLKVWEEMKKRKNKHSYITLLRIVQRTGNDDIEKFREWTASGEFYTNVQQALNSQGEQVPFERDDIKVMLFEVLFSRNSTKSMAKTAFAELFPTVAKVFRTLKVKDHSILPRLLQLLEAHLFLRVITKRIHQRCPHIPLFTVHDSVVTPVEYADYVERIMKQELTKWVGQSPQFTRSFWGLTQLSKVAGVAAAIGPAVEFYSICLKLRLDGFSTQNQ</sequence>
<organism evidence="2 3">
    <name type="scientific">Hymenobacter qilianensis</name>
    <dbReference type="NCBI Taxonomy" id="1385715"/>
    <lineage>
        <taxon>Bacteria</taxon>
        <taxon>Pseudomonadati</taxon>
        <taxon>Bacteroidota</taxon>
        <taxon>Cytophagia</taxon>
        <taxon>Cytophagales</taxon>
        <taxon>Hymenobacteraceae</taxon>
        <taxon>Hymenobacter</taxon>
    </lineage>
</organism>
<gene>
    <name evidence="2" type="ORF">H9L05_22605</name>
</gene>
<geneLocation type="plasmid" evidence="2 3">
    <name>p_unnamed4</name>
</geneLocation>